<dbReference type="Gene3D" id="1.20.1280.50">
    <property type="match status" value="1"/>
</dbReference>
<accession>A0AAV6WS43</accession>
<sequence length="207" mass="22692">MGKKKAKMTVQLSTFPSFSFSLIGDGTAESDGGGGEVAAAAAAAVAAELLQDPLVVFGAAIMDVMILRKLDARSVAQSRSVCRGWLGVASSDQIWAPKAAPEYWRNLDPYWRGTGALMRRHFHPDGTITADPDDEVWGGHESSYTTVTGLLADGKLREHYVRINKWPQLYVQRKQDWGWLLSNHLYSYSSVPDADKEDGTGPFDPVF</sequence>
<dbReference type="InterPro" id="IPR036047">
    <property type="entry name" value="F-box-like_dom_sf"/>
</dbReference>
<proteinExistence type="predicted"/>
<gene>
    <name evidence="1" type="ORF">BUALT_Bualt14G0045500</name>
</gene>
<dbReference type="EMBL" id="WHWC01000014">
    <property type="protein sequence ID" value="KAG8369743.1"/>
    <property type="molecule type" value="Genomic_DNA"/>
</dbReference>
<evidence type="ECO:0008006" key="3">
    <source>
        <dbReference type="Google" id="ProtNLM"/>
    </source>
</evidence>
<comment type="caution">
    <text evidence="1">The sequence shown here is derived from an EMBL/GenBank/DDBJ whole genome shotgun (WGS) entry which is preliminary data.</text>
</comment>
<dbReference type="PANTHER" id="PTHR48218:SF3">
    <property type="entry name" value="OS07G0170800 PROTEIN"/>
    <property type="match status" value="1"/>
</dbReference>
<keyword evidence="2" id="KW-1185">Reference proteome</keyword>
<evidence type="ECO:0000313" key="1">
    <source>
        <dbReference type="EMBL" id="KAG8369743.1"/>
    </source>
</evidence>
<dbReference type="PANTHER" id="PTHR48218">
    <property type="entry name" value="F-BOX DOMAIN CONTAINING PROTEIN"/>
    <property type="match status" value="1"/>
</dbReference>
<organism evidence="1 2">
    <name type="scientific">Buddleja alternifolia</name>
    <dbReference type="NCBI Taxonomy" id="168488"/>
    <lineage>
        <taxon>Eukaryota</taxon>
        <taxon>Viridiplantae</taxon>
        <taxon>Streptophyta</taxon>
        <taxon>Embryophyta</taxon>
        <taxon>Tracheophyta</taxon>
        <taxon>Spermatophyta</taxon>
        <taxon>Magnoliopsida</taxon>
        <taxon>eudicotyledons</taxon>
        <taxon>Gunneridae</taxon>
        <taxon>Pentapetalae</taxon>
        <taxon>asterids</taxon>
        <taxon>lamiids</taxon>
        <taxon>Lamiales</taxon>
        <taxon>Scrophulariaceae</taxon>
        <taxon>Buddlejeae</taxon>
        <taxon>Buddleja</taxon>
    </lineage>
</organism>
<dbReference type="SUPFAM" id="SSF81383">
    <property type="entry name" value="F-box domain"/>
    <property type="match status" value="1"/>
</dbReference>
<name>A0AAV6WS43_9LAMI</name>
<dbReference type="AlphaFoldDB" id="A0AAV6WS43"/>
<evidence type="ECO:0000313" key="2">
    <source>
        <dbReference type="Proteomes" id="UP000826271"/>
    </source>
</evidence>
<protein>
    <recommendedName>
        <fullName evidence="3">F-box domain-containing protein</fullName>
    </recommendedName>
</protein>
<dbReference type="Proteomes" id="UP000826271">
    <property type="component" value="Unassembled WGS sequence"/>
</dbReference>
<reference evidence="1" key="1">
    <citation type="submission" date="2019-10" db="EMBL/GenBank/DDBJ databases">
        <authorList>
            <person name="Zhang R."/>
            <person name="Pan Y."/>
            <person name="Wang J."/>
            <person name="Ma R."/>
            <person name="Yu S."/>
        </authorList>
    </citation>
    <scope>NUCLEOTIDE SEQUENCE</scope>
    <source>
        <strain evidence="1">LA-IB0</strain>
        <tissue evidence="1">Leaf</tissue>
    </source>
</reference>